<evidence type="ECO:0000256" key="1">
    <source>
        <dbReference type="SAM" id="Coils"/>
    </source>
</evidence>
<keyword evidence="5" id="KW-1185">Reference proteome</keyword>
<keyword evidence="1" id="KW-0175">Coiled coil</keyword>
<evidence type="ECO:0008006" key="6">
    <source>
        <dbReference type="Google" id="ProtNLM"/>
    </source>
</evidence>
<evidence type="ECO:0000313" key="4">
    <source>
        <dbReference type="EMBL" id="MDP4097514.1"/>
    </source>
</evidence>
<protein>
    <recommendedName>
        <fullName evidence="6">DUF2802 domain-containing protein</fullName>
    </recommendedName>
</protein>
<evidence type="ECO:0000313" key="5">
    <source>
        <dbReference type="Proteomes" id="UP001241848"/>
    </source>
</evidence>
<proteinExistence type="predicted"/>
<accession>A0ABT9FS11</accession>
<keyword evidence="3" id="KW-1133">Transmembrane helix</keyword>
<keyword evidence="3" id="KW-0472">Membrane</keyword>
<dbReference type="EMBL" id="JAPCKK010000016">
    <property type="protein sequence ID" value="MDP4097514.1"/>
    <property type="molecule type" value="Genomic_DNA"/>
</dbReference>
<dbReference type="RefSeq" id="WP_305755113.1">
    <property type="nucleotide sequence ID" value="NZ_JAPCKK010000016.1"/>
</dbReference>
<keyword evidence="3" id="KW-0812">Transmembrane</keyword>
<feature type="coiled-coil region" evidence="1">
    <location>
        <begin position="35"/>
        <end position="91"/>
    </location>
</feature>
<dbReference type="Proteomes" id="UP001241848">
    <property type="component" value="Unassembled WGS sequence"/>
</dbReference>
<feature type="transmembrane region" description="Helical" evidence="3">
    <location>
        <begin position="6"/>
        <end position="22"/>
    </location>
</feature>
<evidence type="ECO:0000256" key="3">
    <source>
        <dbReference type="SAM" id="Phobius"/>
    </source>
</evidence>
<comment type="caution">
    <text evidence="4">The sequence shown here is derived from an EMBL/GenBank/DDBJ whole genome shotgun (WGS) entry which is preliminary data.</text>
</comment>
<gene>
    <name evidence="4" type="ORF">OIN60_12105</name>
</gene>
<sequence length="192" mass="21762">MDPWVYIVLLGAAALMYGWMLPKRGSGRSTDEALVKNMEATLEQYMADIARENDELIDLVAQMKQEQAARQIAVQKQIAELRQQMIELERQDLSRLDISQQAANLFSEQPSQAHPLTLVQEAEQYTSLPPLTDHVSEKETVEPPETIRDRYGELFTLYGQGKSLDSIAKQTGMQRGEVQLILQLAEREGQDD</sequence>
<organism evidence="4 5">
    <name type="scientific">Paenibacillus zeirhizosphaerae</name>
    <dbReference type="NCBI Taxonomy" id="2987519"/>
    <lineage>
        <taxon>Bacteria</taxon>
        <taxon>Bacillati</taxon>
        <taxon>Bacillota</taxon>
        <taxon>Bacilli</taxon>
        <taxon>Bacillales</taxon>
        <taxon>Paenibacillaceae</taxon>
        <taxon>Paenibacillus</taxon>
    </lineage>
</organism>
<name>A0ABT9FS11_9BACL</name>
<feature type="region of interest" description="Disordered" evidence="2">
    <location>
        <begin position="127"/>
        <end position="146"/>
    </location>
</feature>
<evidence type="ECO:0000256" key="2">
    <source>
        <dbReference type="SAM" id="MobiDB-lite"/>
    </source>
</evidence>
<reference evidence="4 5" key="1">
    <citation type="submission" date="2022-10" db="EMBL/GenBank/DDBJ databases">
        <title>Paenibacillus description and whole genome data of maize root bacterial community.</title>
        <authorList>
            <person name="Marton D."/>
            <person name="Farkas M."/>
            <person name="Cserhati M."/>
        </authorList>
    </citation>
    <scope>NUCLEOTIDE SEQUENCE [LARGE SCALE GENOMIC DNA]</scope>
    <source>
        <strain evidence="4 5">P96</strain>
    </source>
</reference>
<feature type="compositionally biased region" description="Basic and acidic residues" evidence="2">
    <location>
        <begin position="134"/>
        <end position="146"/>
    </location>
</feature>